<dbReference type="SUPFAM" id="SSF52141">
    <property type="entry name" value="Uracil-DNA glycosylase-like"/>
    <property type="match status" value="1"/>
</dbReference>
<dbReference type="InterPro" id="IPR036895">
    <property type="entry name" value="Uracil-DNA_glycosylase-like_sf"/>
</dbReference>
<dbReference type="Gene3D" id="3.40.470.10">
    <property type="entry name" value="Uracil-DNA glycosylase-like domain"/>
    <property type="match status" value="1"/>
</dbReference>
<feature type="domain" description="Uracil-DNA glycosylase-like" evidence="1">
    <location>
        <begin position="10"/>
        <end position="115"/>
    </location>
</feature>
<reference evidence="2 3" key="1">
    <citation type="submission" date="2017-09" db="EMBL/GenBank/DDBJ databases">
        <authorList>
            <person name="Ehlers B."/>
            <person name="Leendertz F.H."/>
        </authorList>
    </citation>
    <scope>NUCLEOTIDE SEQUENCE [LARGE SCALE GENOMIC DNA]</scope>
    <source>
        <strain evidence="2 3">Nm42</strain>
    </source>
</reference>
<dbReference type="Proteomes" id="UP000219335">
    <property type="component" value="Unassembled WGS sequence"/>
</dbReference>
<organism evidence="2 3">
    <name type="scientific">Nitrosomonas ureae</name>
    <dbReference type="NCBI Taxonomy" id="44577"/>
    <lineage>
        <taxon>Bacteria</taxon>
        <taxon>Pseudomonadati</taxon>
        <taxon>Pseudomonadota</taxon>
        <taxon>Betaproteobacteria</taxon>
        <taxon>Nitrosomonadales</taxon>
        <taxon>Nitrosomonadaceae</taxon>
        <taxon>Nitrosomonas</taxon>
    </lineage>
</organism>
<dbReference type="EMBL" id="OCMU01000001">
    <property type="protein sequence ID" value="SOD18920.1"/>
    <property type="molecule type" value="Genomic_DNA"/>
</dbReference>
<evidence type="ECO:0000313" key="2">
    <source>
        <dbReference type="EMBL" id="SOD18920.1"/>
    </source>
</evidence>
<evidence type="ECO:0000259" key="1">
    <source>
        <dbReference type="Pfam" id="PF03167"/>
    </source>
</evidence>
<gene>
    <name evidence="2" type="ORF">SAMN06297164_1916</name>
</gene>
<dbReference type="RefSeq" id="WP_097105257.1">
    <property type="nucleotide sequence ID" value="NZ_OCMU01000001.1"/>
</dbReference>
<accession>A0A286AAI8</accession>
<evidence type="ECO:0000313" key="3">
    <source>
        <dbReference type="Proteomes" id="UP000219335"/>
    </source>
</evidence>
<dbReference type="Pfam" id="PF03167">
    <property type="entry name" value="UDG"/>
    <property type="match status" value="1"/>
</dbReference>
<proteinExistence type="predicted"/>
<protein>
    <submittedName>
        <fullName evidence="2">Uracil DNA glycosylase superfamily protein</fullName>
    </submittedName>
</protein>
<dbReference type="AlphaFoldDB" id="A0A286AAI8"/>
<sequence>MAIHIQTGKQKKVAIVFSCPGRREEEAGFPAAKTTGKNLDNLLMLLSRELKREDLIRDCITITNAWPIVEYREKTGRSEATEQEVKDAENIERLKRELDNVLEFVIFCGDRAKAASESLQLKERPKFIHVKHLGT</sequence>
<name>A0A286AAI8_9PROT</name>
<dbReference type="InterPro" id="IPR005122">
    <property type="entry name" value="Uracil-DNA_glycosylase-like"/>
</dbReference>